<evidence type="ECO:0000313" key="2">
    <source>
        <dbReference type="Proteomes" id="UP000712600"/>
    </source>
</evidence>
<dbReference type="AlphaFoldDB" id="A0A8S9PV58"/>
<evidence type="ECO:0000313" key="1">
    <source>
        <dbReference type="EMBL" id="KAF3524689.1"/>
    </source>
</evidence>
<reference evidence="1" key="1">
    <citation type="submission" date="2019-12" db="EMBL/GenBank/DDBJ databases">
        <title>Genome sequencing and annotation of Brassica cretica.</title>
        <authorList>
            <person name="Studholme D.J."/>
            <person name="Sarris P."/>
        </authorList>
    </citation>
    <scope>NUCLEOTIDE SEQUENCE</scope>
    <source>
        <strain evidence="1">PFS-109/04</strain>
        <tissue evidence="1">Leaf</tissue>
    </source>
</reference>
<organism evidence="1 2">
    <name type="scientific">Brassica cretica</name>
    <name type="common">Mustard</name>
    <dbReference type="NCBI Taxonomy" id="69181"/>
    <lineage>
        <taxon>Eukaryota</taxon>
        <taxon>Viridiplantae</taxon>
        <taxon>Streptophyta</taxon>
        <taxon>Embryophyta</taxon>
        <taxon>Tracheophyta</taxon>
        <taxon>Spermatophyta</taxon>
        <taxon>Magnoliopsida</taxon>
        <taxon>eudicotyledons</taxon>
        <taxon>Gunneridae</taxon>
        <taxon>Pentapetalae</taxon>
        <taxon>rosids</taxon>
        <taxon>malvids</taxon>
        <taxon>Brassicales</taxon>
        <taxon>Brassicaceae</taxon>
        <taxon>Brassiceae</taxon>
        <taxon>Brassica</taxon>
    </lineage>
</organism>
<proteinExistence type="predicted"/>
<name>A0A8S9PV58_BRACR</name>
<sequence length="317" mass="35502">MSRRNRVEQVITTGCNPEKRSKEHQSGVTTIGVKVKLSDKNWNSQAKGEICRLGRVGTSCLNKSGFRFSYSLRKLSWVRVLTRGELDIYNLIQGGVSHLLEDVLIGSAEGVKVSVSNMVSSREKELKGKRTTKSEPSMMQGNTCLSILGRVRLVLHKQAHLKLKEILRQCPQESPLANGQILIDGQVLIRLMVGSMTNRRVQVVDGDAHVLVLGDILIQEGLSQGCVESLSNSDDWMAAPVQSSSVFKEFDSRLSAHEWNRKAKEEINLQKDVQFSVQAFEHVRDFDSNVVLLISSRGVTRYEVTRRQWELSLTLGV</sequence>
<dbReference type="EMBL" id="QGKX02001347">
    <property type="protein sequence ID" value="KAF3524689.1"/>
    <property type="molecule type" value="Genomic_DNA"/>
</dbReference>
<accession>A0A8S9PV58</accession>
<comment type="caution">
    <text evidence="1">The sequence shown here is derived from an EMBL/GenBank/DDBJ whole genome shotgun (WGS) entry which is preliminary data.</text>
</comment>
<gene>
    <name evidence="1" type="ORF">F2Q69_00051221</name>
</gene>
<dbReference type="Proteomes" id="UP000712600">
    <property type="component" value="Unassembled WGS sequence"/>
</dbReference>
<protein>
    <submittedName>
        <fullName evidence="1">Uncharacterized protein</fullName>
    </submittedName>
</protein>